<sequence>MAEKHTISNCYSVYFGNAPYVYPSDATPDIFTTAKINTGWHVAPNLLWRHFVSPKQWAELNIAYEAYHVDSISCTVFNMIPMTTQLAIQGTSVFTAFNNTIYALGYTDELYETSWEPWTLNQSGTGEDNLNKYGVNLAWKEGQIQTPGSNNTYMLNKWPVYLWKAAHTRTTNRETWANWYAIGSGDGVWACGNQGNCWPSGMFWDPMNMPDKLQELRPGKNAISFSWNTHPCDDNKWYNLDQLISWYPWTPTGPYRLNTRPGQILLSNSGDPDRLATQNQGAAPLTGTSVIQQQINDYTIPNLALQPIVPFGWWFKELQNSLVQERNINQADLWFCGTEAELYKYPPHQWFVKMIPLFNESGQHIEVHAQCSVKISISLQCKKRRSAYFGPTWGPFNWRNTYSAQTPMQCYQPSMARYRTGGMRRSWQNITQEANQQWTVTGHPREDPYQPPTCTVASGTGVASTILTYTTTTAPIRSIDDKNHLPQNIQAPVPQKRRAQREKTQEPETSLAIKDLTFFPHLTDTQL</sequence>
<evidence type="ECO:0000313" key="2">
    <source>
        <dbReference type="EMBL" id="QTE03948.1"/>
    </source>
</evidence>
<name>A0A8A4XDU3_9VIRU</name>
<protein>
    <submittedName>
        <fullName evidence="2">Capsid protein</fullName>
    </submittedName>
</protein>
<feature type="region of interest" description="Disordered" evidence="1">
    <location>
        <begin position="479"/>
        <end position="510"/>
    </location>
</feature>
<proteinExistence type="predicted"/>
<accession>A0A8A4XDU3</accession>
<reference evidence="2" key="1">
    <citation type="submission" date="2020-09" db="EMBL/GenBank/DDBJ databases">
        <authorList>
            <person name="Dai Z."/>
            <person name="Yang S."/>
            <person name="Zhang W."/>
        </authorList>
    </citation>
    <scope>NUCLEOTIDE SEQUENCE</scope>
    <source>
        <strain evidence="2">Par078par01</strain>
    </source>
</reference>
<evidence type="ECO:0000256" key="1">
    <source>
        <dbReference type="SAM" id="MobiDB-lite"/>
    </source>
</evidence>
<organism evidence="2">
    <name type="scientific">Psittacidae Chaphamaparvovirus</name>
    <dbReference type="NCBI Taxonomy" id="2794494"/>
    <lineage>
        <taxon>Viruses</taxon>
        <taxon>Monodnaviria</taxon>
        <taxon>Shotokuvirae</taxon>
        <taxon>Cossaviricota</taxon>
        <taxon>Quintoviricetes</taxon>
        <taxon>Piccovirales</taxon>
        <taxon>Parvoviridae</taxon>
        <taxon>Hamaparvovirinae</taxon>
        <taxon>Chaphamaparvovirus</taxon>
    </lineage>
</organism>
<dbReference type="EMBL" id="MW046513">
    <property type="protein sequence ID" value="QTE03948.1"/>
    <property type="molecule type" value="Genomic_DNA"/>
</dbReference>
<reference evidence="2" key="2">
    <citation type="journal article" date="2022" name="Gigascience">
        <title>Parvovirus dark matter in the cloaca of wild birds.</title>
        <authorList>
            <person name="Dai Z."/>
            <person name="Wang H."/>
            <person name="Wu H."/>
            <person name="Zhang Q."/>
            <person name="Ji L."/>
            <person name="Wang X."/>
            <person name="Shen Q."/>
            <person name="Yang S."/>
            <person name="Ma X."/>
            <person name="Shan T."/>
            <person name="Zhang W."/>
        </authorList>
    </citation>
    <scope>NUCLEOTIDE SEQUENCE</scope>
    <source>
        <strain evidence="2">Par078par01</strain>
    </source>
</reference>